<organism evidence="2 3">
    <name type="scientific">Somion occarium</name>
    <dbReference type="NCBI Taxonomy" id="3059160"/>
    <lineage>
        <taxon>Eukaryota</taxon>
        <taxon>Fungi</taxon>
        <taxon>Dikarya</taxon>
        <taxon>Basidiomycota</taxon>
        <taxon>Agaricomycotina</taxon>
        <taxon>Agaricomycetes</taxon>
        <taxon>Polyporales</taxon>
        <taxon>Cerrenaceae</taxon>
        <taxon>Somion</taxon>
    </lineage>
</organism>
<reference evidence="3" key="1">
    <citation type="submission" date="2024-04" db="EMBL/GenBank/DDBJ databases">
        <authorList>
            <person name="Shaw F."/>
            <person name="Minotto A."/>
        </authorList>
    </citation>
    <scope>NUCLEOTIDE SEQUENCE [LARGE SCALE GENOMIC DNA]</scope>
</reference>
<name>A0ABP1DI05_9APHY</name>
<dbReference type="Proteomes" id="UP001497453">
    <property type="component" value="Chromosome 4"/>
</dbReference>
<evidence type="ECO:0008006" key="4">
    <source>
        <dbReference type="Google" id="ProtNLM"/>
    </source>
</evidence>
<evidence type="ECO:0000313" key="3">
    <source>
        <dbReference type="Proteomes" id="UP001497453"/>
    </source>
</evidence>
<dbReference type="EMBL" id="OZ037947">
    <property type="protein sequence ID" value="CAL1706257.1"/>
    <property type="molecule type" value="Genomic_DNA"/>
</dbReference>
<evidence type="ECO:0000256" key="1">
    <source>
        <dbReference type="SAM" id="MobiDB-lite"/>
    </source>
</evidence>
<accession>A0ABP1DI05</accession>
<proteinExistence type="predicted"/>
<protein>
    <recommendedName>
        <fullName evidence="4">F-box domain-containing protein</fullName>
    </recommendedName>
</protein>
<feature type="region of interest" description="Disordered" evidence="1">
    <location>
        <begin position="40"/>
        <end position="73"/>
    </location>
</feature>
<keyword evidence="3" id="KW-1185">Reference proteome</keyword>
<sequence>MEQPDPIDNMHGVNTLLPDAPFSEQSVACGNTTLIPQDTAQLKHHHSGSNQTPQDPLVKTTGHTTPLETAPKTSKASYISLPSELLLEIFRYATYVPRSRALTPSDPFAPETPHNFAWHVNTPVLSMRTKCVLVLVCKEWRMLATELLYEHVVINSQRKANLVYRSLCSNTGNIVPGARVDKGNALEEDDFPRGHGRWVRHLEVYVSIRASGKRSFLTSIALIASKCLNLQVFSGAWIHTPPKEFLNVIFERHKKTLQGFSWTQPTYSFSLSGETNNSFCNPGLLDILENLKILDLRVFAKHALPMDAVERDDDKEQALIQATPVVSQPKMTLPYVSTLCIAPAPALLAFLSTVSLPALHTLIIDSSSSSSDVGEINPPAISTSETSPLTYTLLQFLAAHGSSITSLELIPPTSKQHLSSDDATAISSVKGAYVPSPFPISPGFFLQPGVCPNLQSLVYDCRERCMVFPVAFDFAVSPEKQYYLRESDTPTPPDLLTSRPSTPVAVAPDTVLPIPIPSKPTLMSHSHTSLRQIGIRGLEVSHLYPSKPCHSQTHLVALLNLREGGTDLLPSLRKVQTIGFLVEGSTDFNTKDIVIWWMERFDEANMDLLDGEGVLWLYDDY</sequence>
<gene>
    <name evidence="2" type="ORF">GFSPODELE1_LOCUS5780</name>
</gene>
<feature type="compositionally biased region" description="Polar residues" evidence="1">
    <location>
        <begin position="61"/>
        <end position="73"/>
    </location>
</feature>
<evidence type="ECO:0000313" key="2">
    <source>
        <dbReference type="EMBL" id="CAL1706257.1"/>
    </source>
</evidence>